<reference evidence="1" key="1">
    <citation type="journal article" date="2018" name="Plasmid">
        <title>Complete sequence of the tumor-inducing plasmid pTiChry5 from the hypervirulent Agrobacterium tumefaciens strain Chry5.</title>
        <authorList>
            <person name="Shao S."/>
            <person name="Zhang X."/>
            <person name="van Heusden G.P.H."/>
            <person name="Hooykaas P.J."/>
        </authorList>
    </citation>
    <scope>NUCLEOTIDE SEQUENCE</scope>
    <source>
        <strain evidence="1">Chry5</strain>
        <plasmid evidence="1">pTiChry5</plasmid>
    </source>
</reference>
<evidence type="ECO:0000313" key="1">
    <source>
        <dbReference type="EMBL" id="ARU12542.1"/>
    </source>
</evidence>
<sequence>MRNLSMNLWFARRYDIYGSLQPFTVSGHVLALRWTGLS</sequence>
<dbReference type="EMBL" id="KX388536">
    <property type="protein sequence ID" value="ARU12542.1"/>
    <property type="molecule type" value="Genomic_DNA"/>
</dbReference>
<organism evidence="1">
    <name type="scientific">Agrobacterium tumefaciens</name>
    <dbReference type="NCBI Taxonomy" id="358"/>
    <lineage>
        <taxon>Bacteria</taxon>
        <taxon>Pseudomonadati</taxon>
        <taxon>Pseudomonadota</taxon>
        <taxon>Alphaproteobacteria</taxon>
        <taxon>Hyphomicrobiales</taxon>
        <taxon>Rhizobiaceae</taxon>
        <taxon>Rhizobium/Agrobacterium group</taxon>
        <taxon>Agrobacterium</taxon>
        <taxon>Agrobacterium tumefaciens complex</taxon>
    </lineage>
</organism>
<protein>
    <submittedName>
        <fullName evidence="1">Uncharacterized protein</fullName>
    </submittedName>
</protein>
<accession>A0A2P0QJU0</accession>
<dbReference type="AlphaFoldDB" id="A0A2P0QJU0"/>
<name>A0A2P0QJU0_AGRTU</name>
<keyword evidence="1" id="KW-0614">Plasmid</keyword>
<geneLocation type="plasmid" evidence="1">
    <name>pTiChry5</name>
</geneLocation>
<proteinExistence type="predicted"/>
<gene>
    <name evidence="1" type="ORF">AgrTiChry5_129</name>
</gene>